<dbReference type="PROSITE" id="PS50082">
    <property type="entry name" value="WD_REPEATS_2"/>
    <property type="match status" value="1"/>
</dbReference>
<dbReference type="PROSITE" id="PS00678">
    <property type="entry name" value="WD_REPEATS_1"/>
    <property type="match status" value="1"/>
</dbReference>
<keyword evidence="4" id="KW-0539">Nucleus</keyword>
<dbReference type="Pfam" id="PF00400">
    <property type="entry name" value="WD40"/>
    <property type="match status" value="1"/>
</dbReference>
<dbReference type="InterPro" id="IPR001680">
    <property type="entry name" value="WD40_rpt"/>
</dbReference>
<name>A0A8X6H742_TRICU</name>
<dbReference type="InterPro" id="IPR052414">
    <property type="entry name" value="U3_snoRNA-assoc_WDR"/>
</dbReference>
<dbReference type="EMBL" id="BMAO01012385">
    <property type="protein sequence ID" value="GFQ81039.1"/>
    <property type="molecule type" value="Genomic_DNA"/>
</dbReference>
<dbReference type="SMART" id="SM00320">
    <property type="entry name" value="WD40"/>
    <property type="match status" value="3"/>
</dbReference>
<dbReference type="SUPFAM" id="SSF50978">
    <property type="entry name" value="WD40 repeat-like"/>
    <property type="match status" value="1"/>
</dbReference>
<dbReference type="Pfam" id="PF04003">
    <property type="entry name" value="Utp12"/>
    <property type="match status" value="1"/>
</dbReference>
<dbReference type="AlphaFoldDB" id="A0A8X6H742"/>
<dbReference type="InterPro" id="IPR019775">
    <property type="entry name" value="WD40_repeat_CS"/>
</dbReference>
<evidence type="ECO:0000256" key="5">
    <source>
        <dbReference type="ARBA" id="ARBA00038335"/>
    </source>
</evidence>
<dbReference type="InterPro" id="IPR007148">
    <property type="entry name" value="SSU_processome_Utp12"/>
</dbReference>
<dbReference type="PANTHER" id="PTHR44267">
    <property type="entry name" value="WD REPEAT-CONTAINING PROTEIN 43"/>
    <property type="match status" value="1"/>
</dbReference>
<evidence type="ECO:0000256" key="7">
    <source>
        <dbReference type="SAM" id="MobiDB-lite"/>
    </source>
</evidence>
<evidence type="ECO:0000256" key="1">
    <source>
        <dbReference type="ARBA" id="ARBA00004123"/>
    </source>
</evidence>
<evidence type="ECO:0000256" key="3">
    <source>
        <dbReference type="ARBA" id="ARBA00022737"/>
    </source>
</evidence>
<protein>
    <submittedName>
        <fullName evidence="9">WD repeat-containing protein 43</fullName>
    </submittedName>
</protein>
<dbReference type="OrthoDB" id="30195at2759"/>
<reference evidence="9" key="1">
    <citation type="submission" date="2020-07" db="EMBL/GenBank/DDBJ databases">
        <title>Multicomponent nature underlies the extraordinary mechanical properties of spider dragline silk.</title>
        <authorList>
            <person name="Kono N."/>
            <person name="Nakamura H."/>
            <person name="Mori M."/>
            <person name="Yoshida Y."/>
            <person name="Ohtoshi R."/>
            <person name="Malay A.D."/>
            <person name="Moran D.A.P."/>
            <person name="Tomita M."/>
            <person name="Numata K."/>
            <person name="Arakawa K."/>
        </authorList>
    </citation>
    <scope>NUCLEOTIDE SEQUENCE</scope>
</reference>
<feature type="region of interest" description="Disordered" evidence="7">
    <location>
        <begin position="428"/>
        <end position="455"/>
    </location>
</feature>
<comment type="subcellular location">
    <subcellularLocation>
        <location evidence="1">Nucleus</location>
    </subcellularLocation>
</comment>
<dbReference type="PROSITE" id="PS50294">
    <property type="entry name" value="WD_REPEATS_REGION"/>
    <property type="match status" value="1"/>
</dbReference>
<evidence type="ECO:0000259" key="8">
    <source>
        <dbReference type="Pfam" id="PF04003"/>
    </source>
</evidence>
<dbReference type="GO" id="GO:0005730">
    <property type="term" value="C:nucleolus"/>
    <property type="evidence" value="ECO:0007669"/>
    <property type="project" value="TreeGrafter"/>
</dbReference>
<comment type="caution">
    <text evidence="9">The sequence shown here is derived from an EMBL/GenBank/DDBJ whole genome shotgun (WGS) entry which is preliminary data.</text>
</comment>
<comment type="similarity">
    <text evidence="5">Belongs to the UTP5 family.</text>
</comment>
<keyword evidence="10" id="KW-1185">Reference proteome</keyword>
<dbReference type="InterPro" id="IPR015943">
    <property type="entry name" value="WD40/YVTN_repeat-like_dom_sf"/>
</dbReference>
<evidence type="ECO:0000313" key="10">
    <source>
        <dbReference type="Proteomes" id="UP000887116"/>
    </source>
</evidence>
<feature type="region of interest" description="Disordered" evidence="7">
    <location>
        <begin position="384"/>
        <end position="407"/>
    </location>
</feature>
<evidence type="ECO:0000256" key="6">
    <source>
        <dbReference type="PROSITE-ProRule" id="PRU00221"/>
    </source>
</evidence>
<evidence type="ECO:0000256" key="2">
    <source>
        <dbReference type="ARBA" id="ARBA00022574"/>
    </source>
</evidence>
<keyword evidence="3" id="KW-0677">Repeat</keyword>
<keyword evidence="2 6" id="KW-0853">WD repeat</keyword>
<dbReference type="Proteomes" id="UP000887116">
    <property type="component" value="Unassembled WGS sequence"/>
</dbReference>
<feature type="compositionally biased region" description="Basic residues" evidence="7">
    <location>
        <begin position="388"/>
        <end position="397"/>
    </location>
</feature>
<dbReference type="GO" id="GO:0000462">
    <property type="term" value="P:maturation of SSU-rRNA from tricistronic rRNA transcript (SSU-rRNA, 5.8S rRNA, LSU-rRNA)"/>
    <property type="evidence" value="ECO:0007669"/>
    <property type="project" value="TreeGrafter"/>
</dbReference>
<dbReference type="Gene3D" id="2.130.10.10">
    <property type="entry name" value="YVTN repeat-like/Quinoprotein amine dehydrogenase"/>
    <property type="match status" value="1"/>
</dbReference>
<dbReference type="PANTHER" id="PTHR44267:SF1">
    <property type="entry name" value="WD REPEAT-CONTAINING PROTEIN 43"/>
    <property type="match status" value="1"/>
</dbReference>
<gene>
    <name evidence="9" type="primary">Wdr43</name>
    <name evidence="9" type="ORF">TNCT_343051</name>
</gene>
<sequence>MNLRKKSNFSFDGEYFALSSCEGLIKIWETSTNSLKLEYVLKSSNFSCSCLIWGPSKHEIVVTDLNEANSQSKCSEDVQYLIMGSEKGEIQLLDINTGKLYSHFVSSHTHAVNDLCWNLDTHSLFSCSTDKTIGIWDMISGKLKVMWEADEEPLHSICVVDNDNLLAASTSVTWWNIKEQTVIKRFSCQSSEILTLLPAISTDEPSNSYFVTASANDSRISAWSLNAKDSKTAVATFNVVGDLESIDITRTFSKKNPMFLSALMKGGPLYLFKHVLNGRPKRNLKPEMTLHIVSRPTPDSSYSDSIPIIASVFSHDSKSCIIAYGNSENPTFEKVKIVDCPKVLTLSRSESLMKQNSHSIVSEVKLYNKLGEYISANGELSFMNSKNNRPKRKKSRAHNTDTYEETDEVITPNNKKLSCVHTTGSSAISKKSQNTEKRLVFPEDSSESSTEDHVFPSSSGVINNLLKCLESEDISSLNTMLQCNDNELIRSTVNRIPKHRLKFLLQELHRRLKSQQNRYYSKKWLEKVLTVHLEYIMQNKDLKEIINLLEDYFSQQMVTEKLLKMVQLQRLLNILLEDDESDSTRETDEDMET</sequence>
<organism evidence="9 10">
    <name type="scientific">Trichonephila clavata</name>
    <name type="common">Joro spider</name>
    <name type="synonym">Nephila clavata</name>
    <dbReference type="NCBI Taxonomy" id="2740835"/>
    <lineage>
        <taxon>Eukaryota</taxon>
        <taxon>Metazoa</taxon>
        <taxon>Ecdysozoa</taxon>
        <taxon>Arthropoda</taxon>
        <taxon>Chelicerata</taxon>
        <taxon>Arachnida</taxon>
        <taxon>Araneae</taxon>
        <taxon>Araneomorphae</taxon>
        <taxon>Entelegynae</taxon>
        <taxon>Araneoidea</taxon>
        <taxon>Nephilidae</taxon>
        <taxon>Trichonephila</taxon>
    </lineage>
</organism>
<evidence type="ECO:0000256" key="4">
    <source>
        <dbReference type="ARBA" id="ARBA00023242"/>
    </source>
</evidence>
<dbReference type="InterPro" id="IPR036322">
    <property type="entry name" value="WD40_repeat_dom_sf"/>
</dbReference>
<evidence type="ECO:0000313" key="9">
    <source>
        <dbReference type="EMBL" id="GFQ81039.1"/>
    </source>
</evidence>
<feature type="repeat" description="WD" evidence="6">
    <location>
        <begin position="105"/>
        <end position="146"/>
    </location>
</feature>
<feature type="domain" description="Small-subunit processome Utp12" evidence="8">
    <location>
        <begin position="476"/>
        <end position="558"/>
    </location>
</feature>
<accession>A0A8X6H742</accession>
<proteinExistence type="inferred from homology"/>